<gene>
    <name evidence="2" type="ORF">CIG1485E_a0022</name>
</gene>
<keyword evidence="3" id="KW-1185">Reference proteome</keyword>
<dbReference type="InterPro" id="IPR008893">
    <property type="entry name" value="WGR_domain"/>
</dbReference>
<reference evidence="2 3" key="1">
    <citation type="journal article" date="2014" name="Genome Announc.">
        <title>Complete Genome Sequence of Campylobacter iguaniorum Strain 1485ET, Isolated from a Bearded Dragon (Pogona vitticeps).</title>
        <authorList>
            <person name="Gilbert M.J."/>
            <person name="Miller W.G."/>
            <person name="Yee E."/>
            <person name="Kik M."/>
            <person name="Wagenaar J.A."/>
            <person name="Duim B."/>
        </authorList>
    </citation>
    <scope>NUCLEOTIDE SEQUENCE [LARGE SCALE GENOMIC DNA]</scope>
    <source>
        <strain evidence="2 3">1485E</strain>
        <plasmid evidence="2">pCIG1485E</plasmid>
    </source>
</reference>
<organism evidence="2 3">
    <name type="scientific">Campylobacter iguaniorum</name>
    <dbReference type="NCBI Taxonomy" id="1244531"/>
    <lineage>
        <taxon>Bacteria</taxon>
        <taxon>Pseudomonadati</taxon>
        <taxon>Campylobacterota</taxon>
        <taxon>Epsilonproteobacteria</taxon>
        <taxon>Campylobacterales</taxon>
        <taxon>Campylobacteraceae</taxon>
        <taxon>Campylobacter</taxon>
    </lineage>
</organism>
<dbReference type="Proteomes" id="UP000028486">
    <property type="component" value="Plasmid pCIG1485E"/>
</dbReference>
<dbReference type="KEGG" id="caj:CIG1485E_a0022"/>
<dbReference type="RefSeq" id="WP_041572675.1">
    <property type="nucleotide sequence ID" value="NZ_CP009044.1"/>
</dbReference>
<dbReference type="AlphaFoldDB" id="A0A076FDR7"/>
<geneLocation type="plasmid" evidence="2 3">
    <name>pCIG1485E</name>
</geneLocation>
<dbReference type="HOGENOM" id="CLU_190795_0_0_7"/>
<protein>
    <submittedName>
        <fullName evidence="2">WGR domain-containing protein</fullName>
    </submittedName>
</protein>
<accession>A0A076FDR7</accession>
<dbReference type="eggNOG" id="COG3831">
    <property type="taxonomic scope" value="Bacteria"/>
</dbReference>
<feature type="domain" description="WGR" evidence="1">
    <location>
        <begin position="1"/>
        <end position="82"/>
    </location>
</feature>
<keyword evidence="2" id="KW-0614">Plasmid</keyword>
<dbReference type="SUPFAM" id="SSF142921">
    <property type="entry name" value="WGR domain-like"/>
    <property type="match status" value="1"/>
</dbReference>
<dbReference type="PROSITE" id="PS51977">
    <property type="entry name" value="WGR"/>
    <property type="match status" value="1"/>
</dbReference>
<dbReference type="Pfam" id="PF05406">
    <property type="entry name" value="WGR"/>
    <property type="match status" value="1"/>
</dbReference>
<name>A0A076FDR7_9BACT</name>
<evidence type="ECO:0000313" key="2">
    <source>
        <dbReference type="EMBL" id="AII15547.1"/>
    </source>
</evidence>
<dbReference type="EMBL" id="CP009044">
    <property type="protein sequence ID" value="AII15547.1"/>
    <property type="molecule type" value="Genomic_DNA"/>
</dbReference>
<dbReference type="InterPro" id="IPR036930">
    <property type="entry name" value="WGR_dom_sf"/>
</dbReference>
<sequence length="82" mass="9778">MQQQCISMTRHTDRGTVRYYKLELFSTLFGEFVVEREYGNAQFKAPTGVKKDFFDSYDDATVMFDTLLKQKQKRGYKNARFR</sequence>
<proteinExistence type="predicted"/>
<evidence type="ECO:0000259" key="1">
    <source>
        <dbReference type="PROSITE" id="PS51977"/>
    </source>
</evidence>
<evidence type="ECO:0000313" key="3">
    <source>
        <dbReference type="Proteomes" id="UP000028486"/>
    </source>
</evidence>